<organism evidence="1 2">
    <name type="scientific">Neonectria ditissima</name>
    <dbReference type="NCBI Taxonomy" id="78410"/>
    <lineage>
        <taxon>Eukaryota</taxon>
        <taxon>Fungi</taxon>
        <taxon>Dikarya</taxon>
        <taxon>Ascomycota</taxon>
        <taxon>Pezizomycotina</taxon>
        <taxon>Sordariomycetes</taxon>
        <taxon>Hypocreomycetidae</taxon>
        <taxon>Hypocreales</taxon>
        <taxon>Nectriaceae</taxon>
        <taxon>Neonectria</taxon>
    </lineage>
</organism>
<evidence type="ECO:0000313" key="2">
    <source>
        <dbReference type="Proteomes" id="UP000050424"/>
    </source>
</evidence>
<reference evidence="1 2" key="1">
    <citation type="submission" date="2015-09" db="EMBL/GenBank/DDBJ databases">
        <title>Draft genome of a European isolate of the apple canker pathogen Neonectria ditissima.</title>
        <authorList>
            <person name="Gomez-Cortecero A."/>
            <person name="Harrison R.J."/>
            <person name="Armitage A.D."/>
        </authorList>
    </citation>
    <scope>NUCLEOTIDE SEQUENCE [LARGE SCALE GENOMIC DNA]</scope>
    <source>
        <strain evidence="1 2">R09/05</strain>
    </source>
</reference>
<keyword evidence="2" id="KW-1185">Reference proteome</keyword>
<accession>A0A0P7BB67</accession>
<name>A0A0P7BB67_9HYPO</name>
<dbReference type="EMBL" id="LKCW01000103">
    <property type="protein sequence ID" value="KPM39578.1"/>
    <property type="molecule type" value="Genomic_DNA"/>
</dbReference>
<evidence type="ECO:0000313" key="1">
    <source>
        <dbReference type="EMBL" id="KPM39578.1"/>
    </source>
</evidence>
<dbReference type="AlphaFoldDB" id="A0A0P7BB67"/>
<protein>
    <recommendedName>
        <fullName evidence="3">SnoaL-like domain-containing protein</fullName>
    </recommendedName>
</protein>
<gene>
    <name evidence="1" type="ORF">AK830_g6988</name>
</gene>
<evidence type="ECO:0008006" key="3">
    <source>
        <dbReference type="Google" id="ProtNLM"/>
    </source>
</evidence>
<proteinExistence type="predicted"/>
<comment type="caution">
    <text evidence="1">The sequence shown here is derived from an EMBL/GenBank/DDBJ whole genome shotgun (WGS) entry which is preliminary data.</text>
</comment>
<dbReference type="OrthoDB" id="3014656at2759"/>
<dbReference type="Proteomes" id="UP000050424">
    <property type="component" value="Unassembled WGS sequence"/>
</dbReference>
<sequence length="155" mass="17153">MVNITCAAQRAIAAYSAAIALGGDYSYPLSDLGAEVSSFFLPNYTSFSLGKSTLSPNQSVVANNFVSLYTEWRENGPGTHVRVDKSRLEPVSNESALCWLTYRVSPARNGMKGWEWTNVYGFRMVYGGMENGLEGGWEFALADEEHQQYAARFPN</sequence>